<evidence type="ECO:0000313" key="1">
    <source>
        <dbReference type="EMBL" id="EJW96717.1"/>
    </source>
</evidence>
<dbReference type="EMBL" id="AMCI01005144">
    <property type="protein sequence ID" value="EJW96717.1"/>
    <property type="molecule type" value="Genomic_DNA"/>
</dbReference>
<protein>
    <submittedName>
        <fullName evidence="1">Uncharacterized protein</fullName>
    </submittedName>
</protein>
<sequence>MPHTPERYEIPTPINPTATAARAVFLYPYFLRIKPAGRPMKA</sequence>
<organism evidence="1">
    <name type="scientific">gut metagenome</name>
    <dbReference type="NCBI Taxonomy" id="749906"/>
    <lineage>
        <taxon>unclassified sequences</taxon>
        <taxon>metagenomes</taxon>
        <taxon>organismal metagenomes</taxon>
    </lineage>
</organism>
<proteinExistence type="predicted"/>
<dbReference type="AlphaFoldDB" id="J9G4H7"/>
<name>J9G4H7_9ZZZZ</name>
<reference evidence="1" key="1">
    <citation type="journal article" date="2012" name="PLoS ONE">
        <title>Gene sets for utilization of primary and secondary nutrition supplies in the distal gut of endangered iberian lynx.</title>
        <authorList>
            <person name="Alcaide M."/>
            <person name="Messina E."/>
            <person name="Richter M."/>
            <person name="Bargiela R."/>
            <person name="Peplies J."/>
            <person name="Huws S.A."/>
            <person name="Newbold C.J."/>
            <person name="Golyshin P.N."/>
            <person name="Simon M.A."/>
            <person name="Lopez G."/>
            <person name="Yakimov M.M."/>
            <person name="Ferrer M."/>
        </authorList>
    </citation>
    <scope>NUCLEOTIDE SEQUENCE</scope>
</reference>
<comment type="caution">
    <text evidence="1">The sequence shown here is derived from an EMBL/GenBank/DDBJ whole genome shotgun (WGS) entry which is preliminary data.</text>
</comment>
<gene>
    <name evidence="1" type="ORF">EVA_15174</name>
</gene>
<accession>J9G4H7</accession>